<dbReference type="Proteomes" id="UP001595748">
    <property type="component" value="Unassembled WGS sequence"/>
</dbReference>
<evidence type="ECO:0000313" key="2">
    <source>
        <dbReference type="EMBL" id="MFC3859633.1"/>
    </source>
</evidence>
<proteinExistence type="predicted"/>
<evidence type="ECO:0000259" key="1">
    <source>
        <dbReference type="Pfam" id="PF08308"/>
    </source>
</evidence>
<name>A0ABV8A1V9_9DEIO</name>
<dbReference type="EMBL" id="JBHRZF010000025">
    <property type="protein sequence ID" value="MFC3859633.1"/>
    <property type="molecule type" value="Genomic_DNA"/>
</dbReference>
<sequence>MKSMVGTKFMGLALGLTLLSSCMPGPLQTQRNALVNVAAQPAGPGLVQSSFRSDVYRAPGPQALAVRTDRNAFVSVIVLPVNTGAWGSVPVGATVLEPVQVPGGVTTQIALPPTPDAVQVFAVASVEPLNLAAARGVTTLKGVSQVVEAAAKSLPGGGYNVTSLKYRVAQFGDLTIQSNIPDANVSVDGQLVGQTPFVTVRDVPAGLVEVKVQRAGFERWVDTVRVNPDMQNQVYASLRPALGLLVVSSSVQADVYVQGQHAGRGTTVSVRVPVGSVSVTVVPVQVAGQPALNSSGAVVQVRTGETASVTCSGQTTFVCTGR</sequence>
<evidence type="ECO:0000313" key="3">
    <source>
        <dbReference type="Proteomes" id="UP001595748"/>
    </source>
</evidence>
<dbReference type="PROSITE" id="PS51257">
    <property type="entry name" value="PROKAR_LIPOPROTEIN"/>
    <property type="match status" value="1"/>
</dbReference>
<comment type="caution">
    <text evidence="2">The sequence shown here is derived from an EMBL/GenBank/DDBJ whole genome shotgun (WGS) entry which is preliminary data.</text>
</comment>
<protein>
    <submittedName>
        <fullName evidence="2">PEGA domain-containing protein</fullName>
    </submittedName>
</protein>
<gene>
    <name evidence="2" type="ORF">ACFOPQ_02490</name>
</gene>
<dbReference type="InterPro" id="IPR013229">
    <property type="entry name" value="PEGA"/>
</dbReference>
<keyword evidence="3" id="KW-1185">Reference proteome</keyword>
<feature type="domain" description="PEGA" evidence="1">
    <location>
        <begin position="171"/>
        <end position="240"/>
    </location>
</feature>
<dbReference type="RefSeq" id="WP_380075795.1">
    <property type="nucleotide sequence ID" value="NZ_JBHRZF010000025.1"/>
</dbReference>
<accession>A0ABV8A1V9</accession>
<reference evidence="3" key="1">
    <citation type="journal article" date="2019" name="Int. J. Syst. Evol. Microbiol.">
        <title>The Global Catalogue of Microorganisms (GCM) 10K type strain sequencing project: providing services to taxonomists for standard genome sequencing and annotation.</title>
        <authorList>
            <consortium name="The Broad Institute Genomics Platform"/>
            <consortium name="The Broad Institute Genome Sequencing Center for Infectious Disease"/>
            <person name="Wu L."/>
            <person name="Ma J."/>
        </authorList>
    </citation>
    <scope>NUCLEOTIDE SEQUENCE [LARGE SCALE GENOMIC DNA]</scope>
    <source>
        <strain evidence="3">CCTCC AB 2013263</strain>
    </source>
</reference>
<organism evidence="2 3">
    <name type="scientific">Deinococcus antarcticus</name>
    <dbReference type="NCBI Taxonomy" id="1298767"/>
    <lineage>
        <taxon>Bacteria</taxon>
        <taxon>Thermotogati</taxon>
        <taxon>Deinococcota</taxon>
        <taxon>Deinococci</taxon>
        <taxon>Deinococcales</taxon>
        <taxon>Deinococcaceae</taxon>
        <taxon>Deinococcus</taxon>
    </lineage>
</organism>
<dbReference type="Pfam" id="PF08308">
    <property type="entry name" value="PEGA"/>
    <property type="match status" value="1"/>
</dbReference>